<feature type="domain" description="CusB-like barrel-sandwich hybrid" evidence="5">
    <location>
        <begin position="139"/>
        <end position="258"/>
    </location>
</feature>
<protein>
    <submittedName>
        <fullName evidence="8">Efflux RND transporter periplasmic adaptor subunit</fullName>
    </submittedName>
</protein>
<dbReference type="Gene3D" id="2.40.50.100">
    <property type="match status" value="1"/>
</dbReference>
<dbReference type="InterPro" id="IPR042230">
    <property type="entry name" value="CusF_sf"/>
</dbReference>
<dbReference type="Pfam" id="PF25919">
    <property type="entry name" value="BSH_CusB"/>
    <property type="match status" value="1"/>
</dbReference>
<feature type="domain" description="CusB-like three alpha-helical bundle" evidence="4">
    <location>
        <begin position="174"/>
        <end position="225"/>
    </location>
</feature>
<dbReference type="Pfam" id="PF25869">
    <property type="entry name" value="3HB_CusB"/>
    <property type="match status" value="1"/>
</dbReference>
<dbReference type="InterPro" id="IPR058627">
    <property type="entry name" value="MdtA-like_C"/>
</dbReference>
<dbReference type="Gene3D" id="2.40.50.320">
    <property type="entry name" value="Copper binding periplasmic protein CusF"/>
    <property type="match status" value="1"/>
</dbReference>
<gene>
    <name evidence="8" type="ORF">ABXR19_12640</name>
</gene>
<evidence type="ECO:0000259" key="7">
    <source>
        <dbReference type="Pfam" id="PF25967"/>
    </source>
</evidence>
<dbReference type="Proteomes" id="UP001549691">
    <property type="component" value="Unassembled WGS sequence"/>
</dbReference>
<dbReference type="NCBIfam" id="TIGR01730">
    <property type="entry name" value="RND_mfp"/>
    <property type="match status" value="1"/>
</dbReference>
<dbReference type="Gene3D" id="2.40.420.20">
    <property type="match status" value="1"/>
</dbReference>
<evidence type="ECO:0000256" key="1">
    <source>
        <dbReference type="ARBA" id="ARBA00009477"/>
    </source>
</evidence>
<feature type="domain" description="Heavy metal binding" evidence="3">
    <location>
        <begin position="55"/>
        <end position="82"/>
    </location>
</feature>
<comment type="similarity">
    <text evidence="1">Belongs to the membrane fusion protein (MFP) (TC 8.A.1) family.</text>
</comment>
<dbReference type="Pfam" id="PF19335">
    <property type="entry name" value="HMBD"/>
    <property type="match status" value="1"/>
</dbReference>
<evidence type="ECO:0000256" key="2">
    <source>
        <dbReference type="ARBA" id="ARBA00022448"/>
    </source>
</evidence>
<reference evidence="8 9" key="1">
    <citation type="submission" date="2024-07" db="EMBL/GenBank/DDBJ databases">
        <title>Uliginosibacterium flavum JJ3220;KACC:17644.</title>
        <authorList>
            <person name="Kim M.K."/>
        </authorList>
    </citation>
    <scope>NUCLEOTIDE SEQUENCE [LARGE SCALE GENOMIC DNA]</scope>
    <source>
        <strain evidence="8 9">KACC:17644</strain>
    </source>
</reference>
<evidence type="ECO:0000259" key="6">
    <source>
        <dbReference type="Pfam" id="PF25954"/>
    </source>
</evidence>
<dbReference type="SUPFAM" id="SSF111369">
    <property type="entry name" value="HlyD-like secretion proteins"/>
    <property type="match status" value="1"/>
</dbReference>
<dbReference type="InterPro" id="IPR058792">
    <property type="entry name" value="Beta-barrel_RND_2"/>
</dbReference>
<proteinExistence type="inferred from homology"/>
<dbReference type="PANTHER" id="PTHR30097:SF15">
    <property type="entry name" value="CATION EFFLUX SYSTEM PROTEIN CUSB"/>
    <property type="match status" value="1"/>
</dbReference>
<dbReference type="Gene3D" id="6.10.140.730">
    <property type="match status" value="1"/>
</dbReference>
<evidence type="ECO:0000313" key="9">
    <source>
        <dbReference type="Proteomes" id="UP001549691"/>
    </source>
</evidence>
<dbReference type="Pfam" id="PF25954">
    <property type="entry name" value="Beta-barrel_RND_2"/>
    <property type="match status" value="1"/>
</dbReference>
<dbReference type="Gene3D" id="2.40.30.170">
    <property type="match status" value="1"/>
</dbReference>
<sequence length="502" mass="52922">MISTQQKVLTLAVLLAFGAVGYGAYQLGTRHSVTPQVAAGAGDKIDPASGRKVLYWQDPMVPGQKFDAPGKSPFMDMQLQPVFADEAADAADAADAGGISVSPRQTQNLGLRTVEVVQGSLAPKIEVSGSVAWNERGLAVVQARNTGFVEKLFVRATLDRVSKGQALAELYVPDWIAAQEEFLAVKKMQGEGMPALVDGARQRMRQAGMDDALIAKVEREGKAQARITIHAPVAGSVIELAAREGMTVMAGATLFQINALDSVWVNAEIPESAAALVTTGMPVEAMLAGFSGQVFKGRVQAILPEVEATTRTLKARIELANPGARLSPGMFVRISLGGAAKPALVIPAEALIRTGTRSVVMLAEGEGKYRPVDVQTGQEANGQIEITNGLAAGQKVVVSGQFLLDSEASLRSVGTRVAEPLAITAKEYQVEAVFESEVDGMAMLSHPAIPELKWGAMTMGFKLPKDGLPKDLKPGQKVHIAFTTPASGEPQLTHVMVIGGGK</sequence>
<dbReference type="InterPro" id="IPR021647">
    <property type="entry name" value="CusF_Ec"/>
</dbReference>
<dbReference type="Pfam" id="PF25967">
    <property type="entry name" value="RND-MFP_C"/>
    <property type="match status" value="1"/>
</dbReference>
<dbReference type="InterPro" id="IPR045800">
    <property type="entry name" value="HMBD"/>
</dbReference>
<name>A0ABV2TPU1_9RHOO</name>
<dbReference type="Pfam" id="PF11604">
    <property type="entry name" value="CusF_Ec"/>
    <property type="match status" value="1"/>
</dbReference>
<evidence type="ECO:0000313" key="8">
    <source>
        <dbReference type="EMBL" id="MET7015042.1"/>
    </source>
</evidence>
<evidence type="ECO:0000259" key="4">
    <source>
        <dbReference type="Pfam" id="PF25869"/>
    </source>
</evidence>
<feature type="domain" description="Multidrug resistance protein MdtA-like C-terminal permuted SH3" evidence="7">
    <location>
        <begin position="343"/>
        <end position="400"/>
    </location>
</feature>
<organism evidence="8 9">
    <name type="scientific">Uliginosibacterium flavum</name>
    <dbReference type="NCBI Taxonomy" id="1396831"/>
    <lineage>
        <taxon>Bacteria</taxon>
        <taxon>Pseudomonadati</taxon>
        <taxon>Pseudomonadota</taxon>
        <taxon>Betaproteobacteria</taxon>
        <taxon>Rhodocyclales</taxon>
        <taxon>Zoogloeaceae</taxon>
        <taxon>Uliginosibacterium</taxon>
    </lineage>
</organism>
<dbReference type="PANTHER" id="PTHR30097">
    <property type="entry name" value="CATION EFFLUX SYSTEM PROTEIN CUSB"/>
    <property type="match status" value="1"/>
</dbReference>
<evidence type="ECO:0000259" key="3">
    <source>
        <dbReference type="Pfam" id="PF19335"/>
    </source>
</evidence>
<keyword evidence="9" id="KW-1185">Reference proteome</keyword>
<dbReference type="InterPro" id="IPR058790">
    <property type="entry name" value="BSH_CusB"/>
</dbReference>
<comment type="caution">
    <text evidence="8">The sequence shown here is derived from an EMBL/GenBank/DDBJ whole genome shotgun (WGS) entry which is preliminary data.</text>
</comment>
<keyword evidence="2" id="KW-0813">Transport</keyword>
<accession>A0ABV2TPU1</accession>
<evidence type="ECO:0000259" key="5">
    <source>
        <dbReference type="Pfam" id="PF25919"/>
    </source>
</evidence>
<dbReference type="RefSeq" id="WP_354601505.1">
    <property type="nucleotide sequence ID" value="NZ_JBEWZI010000012.1"/>
</dbReference>
<feature type="domain" description="CusB-like beta-barrel" evidence="6">
    <location>
        <begin position="262"/>
        <end position="339"/>
    </location>
</feature>
<dbReference type="InterPro" id="IPR058791">
    <property type="entry name" value="3HB_CusB"/>
</dbReference>
<dbReference type="InterPro" id="IPR006143">
    <property type="entry name" value="RND_pump_MFP"/>
</dbReference>
<dbReference type="InterPro" id="IPR051909">
    <property type="entry name" value="MFP_Cation_Efflux"/>
</dbReference>
<dbReference type="EMBL" id="JBEWZI010000012">
    <property type="protein sequence ID" value="MET7015042.1"/>
    <property type="molecule type" value="Genomic_DNA"/>
</dbReference>